<protein>
    <submittedName>
        <fullName evidence="3">Uncharacterized protein</fullName>
    </submittedName>
</protein>
<evidence type="ECO:0000313" key="2">
    <source>
        <dbReference type="Proteomes" id="UP000887564"/>
    </source>
</evidence>
<feature type="region of interest" description="Disordered" evidence="1">
    <location>
        <begin position="36"/>
        <end position="65"/>
    </location>
</feature>
<dbReference type="AlphaFoldDB" id="A0A914R460"/>
<dbReference type="WBParaSite" id="PEQ_0000104801-mRNA-1">
    <property type="protein sequence ID" value="PEQ_0000104801-mRNA-1"/>
    <property type="gene ID" value="PEQ_0000104801"/>
</dbReference>
<keyword evidence="2" id="KW-1185">Reference proteome</keyword>
<evidence type="ECO:0000313" key="3">
    <source>
        <dbReference type="WBParaSite" id="PEQ_0000104801-mRNA-1"/>
    </source>
</evidence>
<reference evidence="3" key="1">
    <citation type="submission" date="2022-11" db="UniProtKB">
        <authorList>
            <consortium name="WormBaseParasite"/>
        </authorList>
    </citation>
    <scope>IDENTIFICATION</scope>
</reference>
<name>A0A914R460_PAREQ</name>
<dbReference type="Proteomes" id="UP000887564">
    <property type="component" value="Unplaced"/>
</dbReference>
<proteinExistence type="predicted"/>
<sequence length="65" mass="7539">MGRAYFLQSVTEKKNMTFITDSATNGKLIKARHKTIHTKARKSQRKNEENETKNRAHNSTITNVY</sequence>
<feature type="compositionally biased region" description="Basic and acidic residues" evidence="1">
    <location>
        <begin position="45"/>
        <end position="54"/>
    </location>
</feature>
<evidence type="ECO:0000256" key="1">
    <source>
        <dbReference type="SAM" id="MobiDB-lite"/>
    </source>
</evidence>
<accession>A0A914R460</accession>
<organism evidence="2 3">
    <name type="scientific">Parascaris equorum</name>
    <name type="common">Equine roundworm</name>
    <dbReference type="NCBI Taxonomy" id="6256"/>
    <lineage>
        <taxon>Eukaryota</taxon>
        <taxon>Metazoa</taxon>
        <taxon>Ecdysozoa</taxon>
        <taxon>Nematoda</taxon>
        <taxon>Chromadorea</taxon>
        <taxon>Rhabditida</taxon>
        <taxon>Spirurina</taxon>
        <taxon>Ascaridomorpha</taxon>
        <taxon>Ascaridoidea</taxon>
        <taxon>Ascarididae</taxon>
        <taxon>Parascaris</taxon>
    </lineage>
</organism>